<dbReference type="Pfam" id="PF01529">
    <property type="entry name" value="DHHC"/>
    <property type="match status" value="1"/>
</dbReference>
<evidence type="ECO:0000256" key="2">
    <source>
        <dbReference type="ARBA" id="ARBA00022679"/>
    </source>
</evidence>
<evidence type="ECO:0000256" key="3">
    <source>
        <dbReference type="ARBA" id="ARBA00022692"/>
    </source>
</evidence>
<dbReference type="EC" id="2.3.1.225" evidence="7"/>
<keyword evidence="2 7" id="KW-0808">Transferase</keyword>
<dbReference type="GO" id="GO:0005783">
    <property type="term" value="C:endoplasmic reticulum"/>
    <property type="evidence" value="ECO:0007669"/>
    <property type="project" value="TreeGrafter"/>
</dbReference>
<dbReference type="Proteomes" id="UP000051952">
    <property type="component" value="Unassembled WGS sequence"/>
</dbReference>
<evidence type="ECO:0000256" key="6">
    <source>
        <dbReference type="ARBA" id="ARBA00023315"/>
    </source>
</evidence>
<keyword evidence="3 7" id="KW-0812">Transmembrane</keyword>
<feature type="domain" description="Palmitoyltransferase DHHC" evidence="9">
    <location>
        <begin position="124"/>
        <end position="259"/>
    </location>
</feature>
<gene>
    <name evidence="10" type="ORF">BSAL_79450</name>
</gene>
<dbReference type="GO" id="GO:0016020">
    <property type="term" value="C:membrane"/>
    <property type="evidence" value="ECO:0007669"/>
    <property type="project" value="UniProtKB-SubCell"/>
</dbReference>
<evidence type="ECO:0000259" key="9">
    <source>
        <dbReference type="Pfam" id="PF01529"/>
    </source>
</evidence>
<protein>
    <recommendedName>
        <fullName evidence="7">Palmitoyltransferase</fullName>
        <ecNumber evidence="7">2.3.1.225</ecNumber>
    </recommendedName>
</protein>
<dbReference type="InterPro" id="IPR039859">
    <property type="entry name" value="PFA4/ZDH16/20/ERF2-like"/>
</dbReference>
<organism evidence="10 11">
    <name type="scientific">Bodo saltans</name>
    <name type="common">Flagellated protozoan</name>
    <dbReference type="NCBI Taxonomy" id="75058"/>
    <lineage>
        <taxon>Eukaryota</taxon>
        <taxon>Discoba</taxon>
        <taxon>Euglenozoa</taxon>
        <taxon>Kinetoplastea</taxon>
        <taxon>Metakinetoplastina</taxon>
        <taxon>Eubodonida</taxon>
        <taxon>Bodonidae</taxon>
        <taxon>Bodo</taxon>
    </lineage>
</organism>
<feature type="transmembrane region" description="Helical" evidence="7">
    <location>
        <begin position="170"/>
        <end position="191"/>
    </location>
</feature>
<dbReference type="VEuPathDB" id="TriTrypDB:BSAL_79450"/>
<dbReference type="PANTHER" id="PTHR22883">
    <property type="entry name" value="ZINC FINGER DHHC DOMAIN CONTAINING PROTEIN"/>
    <property type="match status" value="1"/>
</dbReference>
<evidence type="ECO:0000256" key="7">
    <source>
        <dbReference type="RuleBase" id="RU079119"/>
    </source>
</evidence>
<comment type="domain">
    <text evidence="7">The DHHC domain is required for palmitoyltransferase activity.</text>
</comment>
<keyword evidence="4 7" id="KW-1133">Transmembrane helix</keyword>
<reference evidence="11" key="1">
    <citation type="submission" date="2015-09" db="EMBL/GenBank/DDBJ databases">
        <authorList>
            <consortium name="Pathogen Informatics"/>
        </authorList>
    </citation>
    <scope>NUCLEOTIDE SEQUENCE [LARGE SCALE GENOMIC DNA]</scope>
    <source>
        <strain evidence="11">Lake Konstanz</strain>
    </source>
</reference>
<evidence type="ECO:0000256" key="4">
    <source>
        <dbReference type="ARBA" id="ARBA00022989"/>
    </source>
</evidence>
<keyword evidence="11" id="KW-1185">Reference proteome</keyword>
<comment type="catalytic activity">
    <reaction evidence="7">
        <text>L-cysteinyl-[protein] + hexadecanoyl-CoA = S-hexadecanoyl-L-cysteinyl-[protein] + CoA</text>
        <dbReference type="Rhea" id="RHEA:36683"/>
        <dbReference type="Rhea" id="RHEA-COMP:10131"/>
        <dbReference type="Rhea" id="RHEA-COMP:11032"/>
        <dbReference type="ChEBI" id="CHEBI:29950"/>
        <dbReference type="ChEBI" id="CHEBI:57287"/>
        <dbReference type="ChEBI" id="CHEBI:57379"/>
        <dbReference type="ChEBI" id="CHEBI:74151"/>
        <dbReference type="EC" id="2.3.1.225"/>
    </reaction>
</comment>
<dbReference type="InterPro" id="IPR001594">
    <property type="entry name" value="Palmitoyltrfase_DHHC"/>
</dbReference>
<evidence type="ECO:0000313" key="10">
    <source>
        <dbReference type="EMBL" id="CUG43901.1"/>
    </source>
</evidence>
<comment type="subcellular location">
    <subcellularLocation>
        <location evidence="1">Membrane</location>
        <topology evidence="1">Multi-pass membrane protein</topology>
    </subcellularLocation>
</comment>
<dbReference type="GO" id="GO:0019706">
    <property type="term" value="F:protein-cysteine S-palmitoyltransferase activity"/>
    <property type="evidence" value="ECO:0007669"/>
    <property type="project" value="UniProtKB-EC"/>
</dbReference>
<comment type="similarity">
    <text evidence="7">Belongs to the DHHC palmitoyltransferase family.</text>
</comment>
<proteinExistence type="inferred from homology"/>
<dbReference type="PROSITE" id="PS50216">
    <property type="entry name" value="DHHC"/>
    <property type="match status" value="1"/>
</dbReference>
<dbReference type="GO" id="GO:0005794">
    <property type="term" value="C:Golgi apparatus"/>
    <property type="evidence" value="ECO:0007669"/>
    <property type="project" value="TreeGrafter"/>
</dbReference>
<dbReference type="PANTHER" id="PTHR22883:SF478">
    <property type="entry name" value="PALMITOYLTRANSFERASE"/>
    <property type="match status" value="1"/>
</dbReference>
<feature type="region of interest" description="Disordered" evidence="8">
    <location>
        <begin position="315"/>
        <end position="360"/>
    </location>
</feature>
<keyword evidence="5 7" id="KW-0472">Membrane</keyword>
<dbReference type="OMA" id="CIAHPGR"/>
<dbReference type="AlphaFoldDB" id="A0A0S4J156"/>
<dbReference type="EMBL" id="CYKH01000812">
    <property type="protein sequence ID" value="CUG43901.1"/>
    <property type="molecule type" value="Genomic_DNA"/>
</dbReference>
<accession>A0A0S4J156</accession>
<feature type="transmembrane region" description="Helical" evidence="7">
    <location>
        <begin position="222"/>
        <end position="248"/>
    </location>
</feature>
<evidence type="ECO:0000256" key="1">
    <source>
        <dbReference type="ARBA" id="ARBA00004141"/>
    </source>
</evidence>
<dbReference type="GO" id="GO:0006612">
    <property type="term" value="P:protein targeting to membrane"/>
    <property type="evidence" value="ECO:0007669"/>
    <property type="project" value="TreeGrafter"/>
</dbReference>
<name>A0A0S4J156_BODSA</name>
<evidence type="ECO:0000313" key="11">
    <source>
        <dbReference type="Proteomes" id="UP000051952"/>
    </source>
</evidence>
<evidence type="ECO:0000256" key="5">
    <source>
        <dbReference type="ARBA" id="ARBA00023136"/>
    </source>
</evidence>
<dbReference type="OrthoDB" id="4096362at2759"/>
<evidence type="ECO:0000256" key="8">
    <source>
        <dbReference type="SAM" id="MobiDB-lite"/>
    </source>
</evidence>
<keyword evidence="6 7" id="KW-0012">Acyltransferase</keyword>
<sequence>MPRIQHRKIGFSHMFTCSTGNDVSDGDSGRSSGMTVVVGPDWKALLCTVVLVVGSTIIYVGRSSQSTGRSVLVSLLAVNTLGLLLRCALTEPGIIPVQPLPNSLPPMTVREASSDLGGGLVAVERRWCTACNLYRPLRTVHCRFCNVCILRRDHHCPWTGTCVGERNYRYYVGFILSALVSATVIVVGSLWDFYVACHRWKSANPSDEWADVLRGGIRHFGVLGVVVFLIGIMACVMLLNLVFFHWYLLRHNATTSEENKGGAYAQHPFSSGNRWLNIKSVLFGFPTPSLLGRQGHVKLLEVLAVKPIDMEEEGRIEVDSQPLPSPKSPAAVIEMEPVDMSDASEKLPNVSDASKYSGPA</sequence>